<reference evidence="2" key="1">
    <citation type="journal article" date="2014" name="Int. J. Syst. Evol. Microbiol.">
        <title>Complete genome sequence of Corynebacterium casei LMG S-19264T (=DSM 44701T), isolated from a smear-ripened cheese.</title>
        <authorList>
            <consortium name="US DOE Joint Genome Institute (JGI-PGF)"/>
            <person name="Walter F."/>
            <person name="Albersmeier A."/>
            <person name="Kalinowski J."/>
            <person name="Ruckert C."/>
        </authorList>
    </citation>
    <scope>NUCLEOTIDE SEQUENCE</scope>
    <source>
        <strain evidence="2">KCTC 42650</strain>
    </source>
</reference>
<dbReference type="AlphaFoldDB" id="A0A8J3H3R6"/>
<dbReference type="EMBL" id="BNCJ01000044">
    <property type="protein sequence ID" value="GHF75123.1"/>
    <property type="molecule type" value="Genomic_DNA"/>
</dbReference>
<evidence type="ECO:0000256" key="1">
    <source>
        <dbReference type="SAM" id="Phobius"/>
    </source>
</evidence>
<reference evidence="2" key="2">
    <citation type="submission" date="2020-09" db="EMBL/GenBank/DDBJ databases">
        <authorList>
            <person name="Sun Q."/>
            <person name="Kim S."/>
        </authorList>
    </citation>
    <scope>NUCLEOTIDE SEQUENCE</scope>
    <source>
        <strain evidence="2">KCTC 42650</strain>
    </source>
</reference>
<evidence type="ECO:0000313" key="3">
    <source>
        <dbReference type="Proteomes" id="UP000626220"/>
    </source>
</evidence>
<organism evidence="2 3">
    <name type="scientific">Seohaeicola zhoushanensis</name>
    <dbReference type="NCBI Taxonomy" id="1569283"/>
    <lineage>
        <taxon>Bacteria</taxon>
        <taxon>Pseudomonadati</taxon>
        <taxon>Pseudomonadota</taxon>
        <taxon>Alphaproteobacteria</taxon>
        <taxon>Rhodobacterales</taxon>
        <taxon>Roseobacteraceae</taxon>
        <taxon>Seohaeicola</taxon>
    </lineage>
</organism>
<keyword evidence="3" id="KW-1185">Reference proteome</keyword>
<comment type="caution">
    <text evidence="2">The sequence shown here is derived from an EMBL/GenBank/DDBJ whole genome shotgun (WGS) entry which is preliminary data.</text>
</comment>
<dbReference type="RefSeq" id="WP_189683068.1">
    <property type="nucleotide sequence ID" value="NZ_BNCJ01000044.1"/>
</dbReference>
<proteinExistence type="predicted"/>
<keyword evidence="1" id="KW-0472">Membrane</keyword>
<gene>
    <name evidence="2" type="ORF">GCM10017056_52070</name>
</gene>
<keyword evidence="1" id="KW-0812">Transmembrane</keyword>
<evidence type="ECO:0000313" key="2">
    <source>
        <dbReference type="EMBL" id="GHF75123.1"/>
    </source>
</evidence>
<sequence length="174" mass="18615">MNLPDLLADPFRVLQQTDAVLEIEYRPIRRAAIAVGAILLAAAMGLAALADGAIGTGITVLAMTALIGGLILRETAVVTQLRLDRAAGHAQLRVTRLQGRENRTVPLAPSLRVEPRIGYGSSAGTDRAELVLVTANDSSRLKIQIPTGRADREDVARMAAEITSWLSRTSEDRP</sequence>
<dbReference type="Proteomes" id="UP000626220">
    <property type="component" value="Unassembled WGS sequence"/>
</dbReference>
<accession>A0A8J3H3R6</accession>
<name>A0A8J3H3R6_9RHOB</name>
<feature type="transmembrane region" description="Helical" evidence="1">
    <location>
        <begin position="54"/>
        <end position="72"/>
    </location>
</feature>
<protein>
    <submittedName>
        <fullName evidence="2">Uncharacterized protein</fullName>
    </submittedName>
</protein>
<feature type="transmembrane region" description="Helical" evidence="1">
    <location>
        <begin position="31"/>
        <end position="48"/>
    </location>
</feature>
<keyword evidence="1" id="KW-1133">Transmembrane helix</keyword>